<keyword evidence="3" id="KW-1185">Reference proteome</keyword>
<accession>A0ABD1U5F7</accession>
<proteinExistence type="predicted"/>
<name>A0ABD1U5F7_9LAMI</name>
<feature type="compositionally biased region" description="Basic and acidic residues" evidence="1">
    <location>
        <begin position="25"/>
        <end position="34"/>
    </location>
</feature>
<organism evidence="2 3">
    <name type="scientific">Forsythia ovata</name>
    <dbReference type="NCBI Taxonomy" id="205694"/>
    <lineage>
        <taxon>Eukaryota</taxon>
        <taxon>Viridiplantae</taxon>
        <taxon>Streptophyta</taxon>
        <taxon>Embryophyta</taxon>
        <taxon>Tracheophyta</taxon>
        <taxon>Spermatophyta</taxon>
        <taxon>Magnoliopsida</taxon>
        <taxon>eudicotyledons</taxon>
        <taxon>Gunneridae</taxon>
        <taxon>Pentapetalae</taxon>
        <taxon>asterids</taxon>
        <taxon>lamiids</taxon>
        <taxon>Lamiales</taxon>
        <taxon>Oleaceae</taxon>
        <taxon>Forsythieae</taxon>
        <taxon>Forsythia</taxon>
    </lineage>
</organism>
<comment type="caution">
    <text evidence="2">The sequence shown here is derived from an EMBL/GenBank/DDBJ whole genome shotgun (WGS) entry which is preliminary data.</text>
</comment>
<dbReference type="EMBL" id="JBFOLJ010000007">
    <property type="protein sequence ID" value="KAL2520241.1"/>
    <property type="molecule type" value="Genomic_DNA"/>
</dbReference>
<dbReference type="AlphaFoldDB" id="A0ABD1U5F7"/>
<feature type="compositionally biased region" description="Basic and acidic residues" evidence="1">
    <location>
        <begin position="81"/>
        <end position="104"/>
    </location>
</feature>
<feature type="region of interest" description="Disordered" evidence="1">
    <location>
        <begin position="25"/>
        <end position="113"/>
    </location>
</feature>
<protein>
    <submittedName>
        <fullName evidence="2">Embryonic cell protein 63</fullName>
    </submittedName>
</protein>
<gene>
    <name evidence="2" type="ORF">Fot_24164</name>
</gene>
<evidence type="ECO:0000313" key="3">
    <source>
        <dbReference type="Proteomes" id="UP001604277"/>
    </source>
</evidence>
<dbReference type="Proteomes" id="UP001604277">
    <property type="component" value="Unassembled WGS sequence"/>
</dbReference>
<reference evidence="3" key="1">
    <citation type="submission" date="2024-07" db="EMBL/GenBank/DDBJ databases">
        <title>Two chromosome-level genome assemblies of Korean endemic species Abeliophyllum distichum and Forsythia ovata (Oleaceae).</title>
        <authorList>
            <person name="Jang H."/>
        </authorList>
    </citation>
    <scope>NUCLEOTIDE SEQUENCE [LARGE SCALE GENOMIC DNA]</scope>
</reference>
<evidence type="ECO:0000313" key="2">
    <source>
        <dbReference type="EMBL" id="KAL2520241.1"/>
    </source>
</evidence>
<evidence type="ECO:0000256" key="1">
    <source>
        <dbReference type="SAM" id="MobiDB-lite"/>
    </source>
</evidence>
<feature type="compositionally biased region" description="Basic and acidic residues" evidence="1">
    <location>
        <begin position="48"/>
        <end position="69"/>
    </location>
</feature>
<sequence length="113" mass="12521">MDSRQAMKEERAEAAAWVAADELRDMNKERRQQPEQRSTGVLGSILKSVEDTYDHNKEAVTSKTHDNTEKTQGSTNVAAEEEWRPRGVSDTAAERGIEGGKEAGKTSITQEKS</sequence>